<dbReference type="SUPFAM" id="SSF103473">
    <property type="entry name" value="MFS general substrate transporter"/>
    <property type="match status" value="1"/>
</dbReference>
<dbReference type="RefSeq" id="WP_100304220.1">
    <property type="nucleotide sequence ID" value="NZ_PGET01000001.1"/>
</dbReference>
<dbReference type="InterPro" id="IPR036259">
    <property type="entry name" value="MFS_trans_sf"/>
</dbReference>
<sequence>MDREKVLCKIRERKYVRRLFLLCWLVYCVSYIGRLNYSSAMAQIISERFLTASQAGFISMVYFFAYGTGQMINGFLGDRVNPKRMIFVGLFCSGLANAAMGISHSALCMALSWGANGYFQAMIWAPIIRIFAEMLQGEDRVNCSVNIVSSQIIGTLIAYLLSAGVLAVAAWPGVFIAAAILLAAASILWSIGFWDVCRHAENDSPQDGGIKEKYKQEEAPVQLSFGKLMTTSGILTLLIPIMVHGMLKDGVTSWVPTYISDSFGITASFSVLLTSILPVINLSGAYLARFVYQKTGERIGVSIFFFFTWAAAGLLLLCTAGKLFPVITACILAMITASMMAVNTLVVNIYPLRFLRYGRVSGVSGFLNAMAYLGTAISTFTIGLMVEYRGWQTTIYIWLVVTVLAGLLCLIFIKTESKGSICAVSGDGKERI</sequence>
<dbReference type="InterPro" id="IPR051337">
    <property type="entry name" value="OPA_Antiporter"/>
</dbReference>
<dbReference type="OrthoDB" id="9766638at2"/>
<organism evidence="8 9">
    <name type="scientific">[Clostridium] celerecrescens 18A</name>
    <dbReference type="NCBI Taxonomy" id="1286362"/>
    <lineage>
        <taxon>Bacteria</taxon>
        <taxon>Bacillati</taxon>
        <taxon>Bacillota</taxon>
        <taxon>Clostridia</taxon>
        <taxon>Lachnospirales</taxon>
        <taxon>Lachnospiraceae</taxon>
        <taxon>Lacrimispora</taxon>
    </lineage>
</organism>
<feature type="transmembrane region" description="Helical" evidence="6">
    <location>
        <begin position="362"/>
        <end position="383"/>
    </location>
</feature>
<evidence type="ECO:0000313" key="8">
    <source>
        <dbReference type="EMBL" id="PJJ27605.1"/>
    </source>
</evidence>
<dbReference type="PANTHER" id="PTHR43826:SF7">
    <property type="entry name" value="PROTEIN UHPC, PUTATIVE-RELATED"/>
    <property type="match status" value="1"/>
</dbReference>
<accession>A0A2M8Z2E1</accession>
<dbReference type="AlphaFoldDB" id="A0A2M8Z2E1"/>
<feature type="transmembrane region" description="Helical" evidence="6">
    <location>
        <begin position="144"/>
        <end position="168"/>
    </location>
</feature>
<dbReference type="GO" id="GO:0061513">
    <property type="term" value="F:glucose 6-phosphate:phosphate antiporter activity"/>
    <property type="evidence" value="ECO:0007669"/>
    <property type="project" value="TreeGrafter"/>
</dbReference>
<feature type="transmembrane region" description="Helical" evidence="6">
    <location>
        <begin position="49"/>
        <end position="66"/>
    </location>
</feature>
<dbReference type="PANTHER" id="PTHR43826">
    <property type="entry name" value="GLUCOSE-6-PHOSPHATE EXCHANGER SLC37A4"/>
    <property type="match status" value="1"/>
</dbReference>
<dbReference type="InterPro" id="IPR000849">
    <property type="entry name" value="Sugar_P_transporter"/>
</dbReference>
<feature type="transmembrane region" description="Helical" evidence="6">
    <location>
        <begin position="395"/>
        <end position="413"/>
    </location>
</feature>
<feature type="transmembrane region" description="Helical" evidence="6">
    <location>
        <begin position="223"/>
        <end position="243"/>
    </location>
</feature>
<comment type="caution">
    <text evidence="8">The sequence shown here is derived from an EMBL/GenBank/DDBJ whole genome shotgun (WGS) entry which is preliminary data.</text>
</comment>
<proteinExistence type="predicted"/>
<dbReference type="InterPro" id="IPR020846">
    <property type="entry name" value="MFS_dom"/>
</dbReference>
<feature type="transmembrane region" description="Helical" evidence="6">
    <location>
        <begin position="174"/>
        <end position="194"/>
    </location>
</feature>
<gene>
    <name evidence="8" type="ORF">H171_1074</name>
</gene>
<dbReference type="GO" id="GO:0035435">
    <property type="term" value="P:phosphate ion transmembrane transport"/>
    <property type="evidence" value="ECO:0007669"/>
    <property type="project" value="TreeGrafter"/>
</dbReference>
<evidence type="ECO:0000256" key="6">
    <source>
        <dbReference type="SAM" id="Phobius"/>
    </source>
</evidence>
<keyword evidence="2" id="KW-0813">Transport</keyword>
<feature type="transmembrane region" description="Helical" evidence="6">
    <location>
        <begin position="113"/>
        <end position="132"/>
    </location>
</feature>
<keyword evidence="3 6" id="KW-0812">Transmembrane</keyword>
<feature type="transmembrane region" description="Helical" evidence="6">
    <location>
        <begin position="19"/>
        <end position="37"/>
    </location>
</feature>
<feature type="domain" description="Major facilitator superfamily (MFS) profile" evidence="7">
    <location>
        <begin position="19"/>
        <end position="418"/>
    </location>
</feature>
<feature type="transmembrane region" description="Helical" evidence="6">
    <location>
        <begin position="86"/>
        <end position="107"/>
    </location>
</feature>
<keyword evidence="5 6" id="KW-0472">Membrane</keyword>
<dbReference type="InterPro" id="IPR011701">
    <property type="entry name" value="MFS"/>
</dbReference>
<dbReference type="Gene3D" id="1.20.1250.20">
    <property type="entry name" value="MFS general substrate transporter like domains"/>
    <property type="match status" value="2"/>
</dbReference>
<evidence type="ECO:0000256" key="3">
    <source>
        <dbReference type="ARBA" id="ARBA00022692"/>
    </source>
</evidence>
<evidence type="ECO:0000256" key="5">
    <source>
        <dbReference type="ARBA" id="ARBA00023136"/>
    </source>
</evidence>
<comment type="subcellular location">
    <subcellularLocation>
        <location evidence="1">Cell membrane</location>
        <topology evidence="1">Multi-pass membrane protein</topology>
    </subcellularLocation>
</comment>
<evidence type="ECO:0000313" key="9">
    <source>
        <dbReference type="Proteomes" id="UP000231092"/>
    </source>
</evidence>
<feature type="transmembrane region" description="Helical" evidence="6">
    <location>
        <begin position="323"/>
        <end position="350"/>
    </location>
</feature>
<evidence type="ECO:0000256" key="2">
    <source>
        <dbReference type="ARBA" id="ARBA00022448"/>
    </source>
</evidence>
<name>A0A2M8Z2E1_9FIRM</name>
<dbReference type="Proteomes" id="UP000231092">
    <property type="component" value="Unassembled WGS sequence"/>
</dbReference>
<protein>
    <submittedName>
        <fullName evidence="8">OPA family glycerol-3-phosphate transporter-like MFS transporter</fullName>
    </submittedName>
</protein>
<evidence type="ECO:0000256" key="1">
    <source>
        <dbReference type="ARBA" id="ARBA00004651"/>
    </source>
</evidence>
<reference evidence="8 9" key="1">
    <citation type="submission" date="2017-11" db="EMBL/GenBank/DDBJ databases">
        <title>Understudied soil microbes with underappreciated capabilities: Untangling the Clostridium saccharolyticum group.</title>
        <authorList>
            <person name="Leschine S."/>
        </authorList>
    </citation>
    <scope>NUCLEOTIDE SEQUENCE [LARGE SCALE GENOMIC DNA]</scope>
    <source>
        <strain evidence="8 9">18A</strain>
    </source>
</reference>
<feature type="transmembrane region" description="Helical" evidence="6">
    <location>
        <begin position="299"/>
        <end position="317"/>
    </location>
</feature>
<keyword evidence="4 6" id="KW-1133">Transmembrane helix</keyword>
<evidence type="ECO:0000259" key="7">
    <source>
        <dbReference type="PROSITE" id="PS50850"/>
    </source>
</evidence>
<feature type="transmembrane region" description="Helical" evidence="6">
    <location>
        <begin position="263"/>
        <end position="287"/>
    </location>
</feature>
<dbReference type="GO" id="GO:0005886">
    <property type="term" value="C:plasma membrane"/>
    <property type="evidence" value="ECO:0007669"/>
    <property type="project" value="UniProtKB-SubCell"/>
</dbReference>
<dbReference type="EMBL" id="PGET01000001">
    <property type="protein sequence ID" value="PJJ27605.1"/>
    <property type="molecule type" value="Genomic_DNA"/>
</dbReference>
<dbReference type="Pfam" id="PF07690">
    <property type="entry name" value="MFS_1"/>
    <property type="match status" value="1"/>
</dbReference>
<evidence type="ECO:0000256" key="4">
    <source>
        <dbReference type="ARBA" id="ARBA00022989"/>
    </source>
</evidence>
<dbReference type="PROSITE" id="PS50850">
    <property type="entry name" value="MFS"/>
    <property type="match status" value="1"/>
</dbReference>
<dbReference type="PIRSF" id="PIRSF002808">
    <property type="entry name" value="Hexose_phosphate_transp"/>
    <property type="match status" value="1"/>
</dbReference>